<organism evidence="1 2">
    <name type="scientific">Marinobacter daepoensis</name>
    <dbReference type="NCBI Taxonomy" id="262077"/>
    <lineage>
        <taxon>Bacteria</taxon>
        <taxon>Pseudomonadati</taxon>
        <taxon>Pseudomonadota</taxon>
        <taxon>Gammaproteobacteria</taxon>
        <taxon>Pseudomonadales</taxon>
        <taxon>Marinobacteraceae</taxon>
        <taxon>Marinobacter</taxon>
    </lineage>
</organism>
<proteinExistence type="predicted"/>
<comment type="caution">
    <text evidence="1">The sequence shown here is derived from an EMBL/GenBank/DDBJ whole genome shotgun (WGS) entry which is preliminary data.</text>
</comment>
<keyword evidence="2" id="KW-1185">Reference proteome</keyword>
<dbReference type="Proteomes" id="UP000664344">
    <property type="component" value="Unassembled WGS sequence"/>
</dbReference>
<protein>
    <submittedName>
        <fullName evidence="1">Uncharacterized protein</fullName>
    </submittedName>
</protein>
<dbReference type="EMBL" id="JAFKDB010000020">
    <property type="protein sequence ID" value="MBN7771366.1"/>
    <property type="molecule type" value="Genomic_DNA"/>
</dbReference>
<gene>
    <name evidence="1" type="ORF">JYP53_15775</name>
</gene>
<name>A0ABS3BKI2_9GAMM</name>
<evidence type="ECO:0000313" key="1">
    <source>
        <dbReference type="EMBL" id="MBN7771366.1"/>
    </source>
</evidence>
<sequence>MQESELHTLLTYQRTYFEILEEFFIGATGCSFDKFCSPSEFSEAIRKLGESMRNDSKRSSVSMASFESLAKKLGELYSQESMECFRSAKNIKCCKINLGGSSRFLETQLNSVKKTILVSDIVLIPDPLMPWLEAKREHEKFRFVNIIQAAYFILHLKNLLSQDFEIPPFFVFPSWEKSLEEKDQQTRDETNQLIADFFSFYVNREIISIDDVFDYVDSDEKNFLAGVEEKGLFISPGGEIGESLRDALKNYREEAEQWRTPEFNEMLAQAPEGRIVLNGIMERVQPQFHLFENSNELNSNPLLCIPAQAHYFSLLSRMDNSRVSEFAGSDKSLSTAISALTNSRLDYLANIADEQIIELRKTDENIRFRNELRGVVASLPTIKVDDLDDAAAEVCSHVESLISAHQKEVEILNGKYQAKHMKSALIAGGGLAVTMVPALAPFLGAALPLALAAGGKYTADKFEESHERKVLSSSMLGIFALAKDASKNR</sequence>
<accession>A0ABS3BKI2</accession>
<dbReference type="RefSeq" id="WP_206558193.1">
    <property type="nucleotide sequence ID" value="NZ_JAFKDB010000020.1"/>
</dbReference>
<reference evidence="1 2" key="1">
    <citation type="submission" date="2021-02" db="EMBL/GenBank/DDBJ databases">
        <title>PHA producing bacteria isolated from coastal sediment in Guangdong, Shenzhen.</title>
        <authorList>
            <person name="Zheng W."/>
            <person name="Yu S."/>
            <person name="Huang Y."/>
        </authorList>
    </citation>
    <scope>NUCLEOTIDE SEQUENCE [LARGE SCALE GENOMIC DNA]</scope>
    <source>
        <strain evidence="1 2">TN21-5</strain>
    </source>
</reference>
<evidence type="ECO:0000313" key="2">
    <source>
        <dbReference type="Proteomes" id="UP000664344"/>
    </source>
</evidence>